<dbReference type="PROSITE" id="PS51101">
    <property type="entry name" value="PTS_EIIB_TYPE_4"/>
    <property type="match status" value="1"/>
</dbReference>
<feature type="domain" description="PTS EIIB type-4" evidence="8">
    <location>
        <begin position="1"/>
        <end position="157"/>
    </location>
</feature>
<evidence type="ECO:0000256" key="4">
    <source>
        <dbReference type="ARBA" id="ARBA00022597"/>
    </source>
</evidence>
<accession>A0A410QG26</accession>
<dbReference type="KEGG" id="spoa:EQM13_16500"/>
<protein>
    <submittedName>
        <fullName evidence="9">PTS mannose/fructose/sorbose transporter subunit IIB</fullName>
    </submittedName>
</protein>
<name>A0A410QG26_9FIRM</name>
<evidence type="ECO:0000256" key="1">
    <source>
        <dbReference type="ARBA" id="ARBA00004496"/>
    </source>
</evidence>
<dbReference type="GO" id="GO:0016301">
    <property type="term" value="F:kinase activity"/>
    <property type="evidence" value="ECO:0007669"/>
    <property type="project" value="UniProtKB-KW"/>
</dbReference>
<proteinExistence type="predicted"/>
<dbReference type="RefSeq" id="WP_128753277.1">
    <property type="nucleotide sequence ID" value="NZ_CP035282.1"/>
</dbReference>
<sequence length="157" mass="17641">MSIKIVRIDDRLIHGQVVTTWVKQYGIEQIIIVNDLIARDQVQMAVMQLAGPTGVKIVPLTVEKFINAYNSNPIKRSTMLIFTNPADVEKTLEGGVKIPFLNVGGMKFISGKTWITKAVSIDESDKNAFKKIMERGIDVQIQMLPNDKQISMKKLIK</sequence>
<dbReference type="Pfam" id="PF03830">
    <property type="entry name" value="PTSIIB_sorb"/>
    <property type="match status" value="1"/>
</dbReference>
<evidence type="ECO:0000256" key="5">
    <source>
        <dbReference type="ARBA" id="ARBA00022679"/>
    </source>
</evidence>
<comment type="subcellular location">
    <subcellularLocation>
        <location evidence="1">Cytoplasm</location>
    </subcellularLocation>
</comment>
<evidence type="ECO:0000256" key="2">
    <source>
        <dbReference type="ARBA" id="ARBA00022448"/>
    </source>
</evidence>
<reference evidence="10" key="1">
    <citation type="submission" date="2019-01" db="EMBL/GenBank/DDBJ databases">
        <title>Draft genomes of a novel of Sporanaerobacter strains.</title>
        <authorList>
            <person name="Ma S."/>
        </authorList>
    </citation>
    <scope>NUCLEOTIDE SEQUENCE [LARGE SCALE GENOMIC DNA]</scope>
    <source>
        <strain evidence="10">NJN-17</strain>
    </source>
</reference>
<dbReference type="GO" id="GO:0008982">
    <property type="term" value="F:protein-N(PI)-phosphohistidine-sugar phosphotransferase activity"/>
    <property type="evidence" value="ECO:0007669"/>
    <property type="project" value="InterPro"/>
</dbReference>
<keyword evidence="7" id="KW-0418">Kinase</keyword>
<organism evidence="9 10">
    <name type="scientific">Acidilutibacter cellobiosedens</name>
    <dbReference type="NCBI Taxonomy" id="2507161"/>
    <lineage>
        <taxon>Bacteria</taxon>
        <taxon>Bacillati</taxon>
        <taxon>Bacillota</taxon>
        <taxon>Tissierellia</taxon>
        <taxon>Tissierellales</taxon>
        <taxon>Acidilutibacteraceae</taxon>
        <taxon>Acidilutibacter</taxon>
    </lineage>
</organism>
<dbReference type="EMBL" id="CP035282">
    <property type="protein sequence ID" value="QAT63052.1"/>
    <property type="molecule type" value="Genomic_DNA"/>
</dbReference>
<keyword evidence="4" id="KW-0762">Sugar transport</keyword>
<evidence type="ECO:0000313" key="10">
    <source>
        <dbReference type="Proteomes" id="UP000287969"/>
    </source>
</evidence>
<dbReference type="SUPFAM" id="SSF52728">
    <property type="entry name" value="PTS IIb component"/>
    <property type="match status" value="1"/>
</dbReference>
<evidence type="ECO:0000313" key="9">
    <source>
        <dbReference type="EMBL" id="QAT63052.1"/>
    </source>
</evidence>
<dbReference type="GO" id="GO:0009401">
    <property type="term" value="P:phosphoenolpyruvate-dependent sugar phosphotransferase system"/>
    <property type="evidence" value="ECO:0007669"/>
    <property type="project" value="UniProtKB-KW"/>
</dbReference>
<dbReference type="GO" id="GO:0005737">
    <property type="term" value="C:cytoplasm"/>
    <property type="evidence" value="ECO:0007669"/>
    <property type="project" value="UniProtKB-SubCell"/>
</dbReference>
<keyword evidence="5" id="KW-0808">Transferase</keyword>
<dbReference type="CDD" id="cd00001">
    <property type="entry name" value="PTS_IIB_man"/>
    <property type="match status" value="1"/>
</dbReference>
<dbReference type="Proteomes" id="UP000287969">
    <property type="component" value="Chromosome"/>
</dbReference>
<evidence type="ECO:0000256" key="6">
    <source>
        <dbReference type="ARBA" id="ARBA00022683"/>
    </source>
</evidence>
<dbReference type="InterPro" id="IPR004720">
    <property type="entry name" value="PTS_IIB_sorbose-sp"/>
</dbReference>
<keyword evidence="2" id="KW-0813">Transport</keyword>
<dbReference type="InterPro" id="IPR036667">
    <property type="entry name" value="PTS_IIB_sorbose-sp_sf"/>
</dbReference>
<gene>
    <name evidence="9" type="ORF">EQM13_16500</name>
</gene>
<dbReference type="AlphaFoldDB" id="A0A410QG26"/>
<keyword evidence="6" id="KW-0598">Phosphotransferase system</keyword>
<dbReference type="Gene3D" id="3.40.35.10">
    <property type="entry name" value="Phosphotransferase system, sorbose subfamily IIB component"/>
    <property type="match status" value="1"/>
</dbReference>
<keyword evidence="10" id="KW-1185">Reference proteome</keyword>
<evidence type="ECO:0000259" key="8">
    <source>
        <dbReference type="PROSITE" id="PS51101"/>
    </source>
</evidence>
<keyword evidence="3" id="KW-0963">Cytoplasm</keyword>
<evidence type="ECO:0000256" key="7">
    <source>
        <dbReference type="ARBA" id="ARBA00022777"/>
    </source>
</evidence>
<evidence type="ECO:0000256" key="3">
    <source>
        <dbReference type="ARBA" id="ARBA00022490"/>
    </source>
</evidence>
<dbReference type="OrthoDB" id="9788818at2"/>